<evidence type="ECO:0000256" key="1">
    <source>
        <dbReference type="SAM" id="MobiDB-lite"/>
    </source>
</evidence>
<organism evidence="3">
    <name type="scientific">Perkinsus marinus (strain ATCC 50983 / TXsc)</name>
    <dbReference type="NCBI Taxonomy" id="423536"/>
    <lineage>
        <taxon>Eukaryota</taxon>
        <taxon>Sar</taxon>
        <taxon>Alveolata</taxon>
        <taxon>Perkinsozoa</taxon>
        <taxon>Perkinsea</taxon>
        <taxon>Perkinsida</taxon>
        <taxon>Perkinsidae</taxon>
        <taxon>Perkinsus</taxon>
    </lineage>
</organism>
<dbReference type="GeneID" id="9036861"/>
<feature type="region of interest" description="Disordered" evidence="1">
    <location>
        <begin position="1"/>
        <end position="143"/>
    </location>
</feature>
<dbReference type="Proteomes" id="UP000007800">
    <property type="component" value="Unassembled WGS sequence"/>
</dbReference>
<sequence length="278" mass="29459">MTKPSTGKSASGKPPLEVPSLHKPAEPSTVDEFAKAVETAESNKSPEDGGTGDKSQERNSSSVMGECGGDEDVDAKTQTKKGKKSRLMAAVEKANRRAGVVSVEVPPTNEASDVGETAAAIEEIQPPKSNLEPETDGDSSGTADMAKKFKSFINMIIDESSNRKSHGSSAENGAVKISKALRDAGIGNAYDTALFSQKALEWCIEDQSYLLSGPIESFVDDDDVGGPLTLSKLTRQLLAWATIGSIVGVKWGLLFSHFNHVLRAVEFKNPPNIQSGGH</sequence>
<evidence type="ECO:0000313" key="3">
    <source>
        <dbReference type="Proteomes" id="UP000007800"/>
    </source>
</evidence>
<dbReference type="InParanoid" id="C5LG41"/>
<dbReference type="RefSeq" id="XP_002772480.1">
    <property type="nucleotide sequence ID" value="XM_002772434.1"/>
</dbReference>
<dbReference type="EMBL" id="GG681723">
    <property type="protein sequence ID" value="EER04296.1"/>
    <property type="molecule type" value="Genomic_DNA"/>
</dbReference>
<proteinExistence type="predicted"/>
<name>C5LG41_PERM5</name>
<gene>
    <name evidence="2" type="ORF">Pmar_PMAR021801</name>
</gene>
<protein>
    <submittedName>
        <fullName evidence="2">Uncharacterized protein</fullName>
    </submittedName>
</protein>
<evidence type="ECO:0000313" key="2">
    <source>
        <dbReference type="EMBL" id="EER04296.1"/>
    </source>
</evidence>
<accession>C5LG41</accession>
<keyword evidence="3" id="KW-1185">Reference proteome</keyword>
<dbReference type="AlphaFoldDB" id="C5LG41"/>
<reference evidence="2 3" key="1">
    <citation type="submission" date="2008-07" db="EMBL/GenBank/DDBJ databases">
        <authorList>
            <person name="El-Sayed N."/>
            <person name="Caler E."/>
            <person name="Inman J."/>
            <person name="Amedeo P."/>
            <person name="Hass B."/>
            <person name="Wortman J."/>
        </authorList>
    </citation>
    <scope>NUCLEOTIDE SEQUENCE [LARGE SCALE GENOMIC DNA]</scope>
    <source>
        <strain evidence="3">ATCC 50983 / TXsc</strain>
    </source>
</reference>